<evidence type="ECO:0000313" key="2">
    <source>
        <dbReference type="Proteomes" id="UP000271468"/>
    </source>
</evidence>
<dbReference type="EMBL" id="RBOV01000426">
    <property type="protein sequence ID" value="RMN06265.1"/>
    <property type="molecule type" value="Genomic_DNA"/>
</dbReference>
<comment type="caution">
    <text evidence="1">The sequence shown here is derived from an EMBL/GenBank/DDBJ whole genome shotgun (WGS) entry which is preliminary data.</text>
</comment>
<sequence>MLSVQVHALGHAADQTIDRAAFLSAAGEINATQQRARLERIGLEDAVQKALQRLSERSELLREAINQVAPRRVTLLLQALHQPFIETPFQRRKLFLEVLQRVFGTLAVVQRKCHAPDLSALFLAQRIEELHEARHQIELGQHQIDRETHAQSSVQLLNPQANRGGMISPLGIAAKQQIGKTDGNERTVDGPTRALGLEQVEKAQPCCLVDLRVAVLSGVATCGVEQHRLIGEPPVAVACPPHATNGTRAKLGCEWKMQTRVDQRCGFARTGRPDDHIPRQLIQIAPLITAQTGLFQQGERFVHALPQGRQFLGGGDAGRVRRGLGGQALHDGCRLATGLNDAKHPVTDPDREQ</sequence>
<gene>
    <name evidence="1" type="ORF">ALQ65_05490</name>
</gene>
<accession>A0A3M3J7Z3</accession>
<protein>
    <submittedName>
        <fullName evidence="1">Uncharacterized protein</fullName>
    </submittedName>
</protein>
<organism evidence="1 2">
    <name type="scientific">Pseudomonas syringae pv. coriandricola</name>
    <dbReference type="NCBI Taxonomy" id="264453"/>
    <lineage>
        <taxon>Bacteria</taxon>
        <taxon>Pseudomonadati</taxon>
        <taxon>Pseudomonadota</taxon>
        <taxon>Gammaproteobacteria</taxon>
        <taxon>Pseudomonadales</taxon>
        <taxon>Pseudomonadaceae</taxon>
        <taxon>Pseudomonas</taxon>
    </lineage>
</organism>
<evidence type="ECO:0000313" key="1">
    <source>
        <dbReference type="EMBL" id="RMN06265.1"/>
    </source>
</evidence>
<proteinExistence type="predicted"/>
<reference evidence="1 2" key="1">
    <citation type="submission" date="2018-08" db="EMBL/GenBank/DDBJ databases">
        <title>Recombination of ecologically and evolutionarily significant loci maintains genetic cohesion in the Pseudomonas syringae species complex.</title>
        <authorList>
            <person name="Dillon M."/>
            <person name="Thakur S."/>
            <person name="Almeida R.N.D."/>
            <person name="Weir B.S."/>
            <person name="Guttman D.S."/>
        </authorList>
    </citation>
    <scope>NUCLEOTIDE SEQUENCE [LARGE SCALE GENOMIC DNA]</scope>
    <source>
        <strain evidence="1 2">ICMP 12341</strain>
    </source>
</reference>
<dbReference type="Proteomes" id="UP000271468">
    <property type="component" value="Unassembled WGS sequence"/>
</dbReference>
<name>A0A3M3J7Z3_9PSED</name>
<dbReference type="AlphaFoldDB" id="A0A3M3J7Z3"/>